<dbReference type="EMBL" id="ML122262">
    <property type="protein sequence ID" value="RPD61425.1"/>
    <property type="molecule type" value="Genomic_DNA"/>
</dbReference>
<dbReference type="AlphaFoldDB" id="A0A5C2SC77"/>
<sequence length="200" mass="23033">MPHYIPPEITDAIISAVASEDMFVDGARTHTLAMCALVCRAWLPRSRAKLFEVVWISNQRSYDLLVERVLRSETMSRYPTSVNGFHIYNENAEGSLGSAARLFLVEFAGKLPGLRDLFVLDNDWTLQRPSVKWPLLLSRFHTITTLRLENCRFSCFSDVRRLLTALPLISALDIWYLTWPTVSQELHLPSTLRSRTYWQS</sequence>
<name>A0A5C2SC77_9APHY</name>
<protein>
    <recommendedName>
        <fullName evidence="3">F-box domain-containing protein</fullName>
    </recommendedName>
</protein>
<accession>A0A5C2SC77</accession>
<organism evidence="1 2">
    <name type="scientific">Lentinus tigrinus ALCF2SS1-6</name>
    <dbReference type="NCBI Taxonomy" id="1328759"/>
    <lineage>
        <taxon>Eukaryota</taxon>
        <taxon>Fungi</taxon>
        <taxon>Dikarya</taxon>
        <taxon>Basidiomycota</taxon>
        <taxon>Agaricomycotina</taxon>
        <taxon>Agaricomycetes</taxon>
        <taxon>Polyporales</taxon>
        <taxon>Polyporaceae</taxon>
        <taxon>Lentinus</taxon>
    </lineage>
</organism>
<dbReference type="OrthoDB" id="2752085at2759"/>
<evidence type="ECO:0000313" key="1">
    <source>
        <dbReference type="EMBL" id="RPD61425.1"/>
    </source>
</evidence>
<reference evidence="1" key="1">
    <citation type="journal article" date="2018" name="Genome Biol. Evol.">
        <title>Genomics and development of Lentinus tigrinus, a white-rot wood-decaying mushroom with dimorphic fruiting bodies.</title>
        <authorList>
            <person name="Wu B."/>
            <person name="Xu Z."/>
            <person name="Knudson A."/>
            <person name="Carlson A."/>
            <person name="Chen N."/>
            <person name="Kovaka S."/>
            <person name="LaButti K."/>
            <person name="Lipzen A."/>
            <person name="Pennachio C."/>
            <person name="Riley R."/>
            <person name="Schakwitz W."/>
            <person name="Umezawa K."/>
            <person name="Ohm R.A."/>
            <person name="Grigoriev I.V."/>
            <person name="Nagy L.G."/>
            <person name="Gibbons J."/>
            <person name="Hibbett D."/>
        </authorList>
    </citation>
    <scope>NUCLEOTIDE SEQUENCE [LARGE SCALE GENOMIC DNA]</scope>
    <source>
        <strain evidence="1">ALCF2SS1-6</strain>
    </source>
</reference>
<gene>
    <name evidence="1" type="ORF">L227DRAFT_68629</name>
</gene>
<evidence type="ECO:0008006" key="3">
    <source>
        <dbReference type="Google" id="ProtNLM"/>
    </source>
</evidence>
<dbReference type="Proteomes" id="UP000313359">
    <property type="component" value="Unassembled WGS sequence"/>
</dbReference>
<evidence type="ECO:0000313" key="2">
    <source>
        <dbReference type="Proteomes" id="UP000313359"/>
    </source>
</evidence>
<proteinExistence type="predicted"/>
<keyword evidence="2" id="KW-1185">Reference proteome</keyword>